<dbReference type="InterPro" id="IPR016181">
    <property type="entry name" value="Acyl_CoA_acyltransferase"/>
</dbReference>
<proteinExistence type="predicted"/>
<dbReference type="CDD" id="cd04301">
    <property type="entry name" value="NAT_SF"/>
    <property type="match status" value="1"/>
</dbReference>
<sequence length="167" mass="18047">MSEAVAPRTPACLTSGVADVRTRPAGADDALVVAGLTLQCALHRGGSTEPGFLDRYARSWSAQLRSRPTWIAEVGDQHAGYLQASLLPALPWPGRRDGGGQLVVDTFFVRPTHRGIGVGEHLLRAAVDWARAEDLDEVRMAAGTHTRPMVERVGLRPHEAAYHLGLR</sequence>
<feature type="domain" description="N-acetyltransferase" evidence="1">
    <location>
        <begin position="20"/>
        <end position="167"/>
    </location>
</feature>
<accession>A0ABP8YEY5</accession>
<gene>
    <name evidence="2" type="ORF">GCM10025782_28830</name>
</gene>
<dbReference type="PROSITE" id="PS51186">
    <property type="entry name" value="GNAT"/>
    <property type="match status" value="1"/>
</dbReference>
<name>A0ABP8YEY5_9MICO</name>
<dbReference type="EMBL" id="BAABLO010000011">
    <property type="protein sequence ID" value="GAA4728295.1"/>
    <property type="molecule type" value="Genomic_DNA"/>
</dbReference>
<organism evidence="2 3">
    <name type="scientific">Pedococcus ginsenosidimutans</name>
    <dbReference type="NCBI Taxonomy" id="490570"/>
    <lineage>
        <taxon>Bacteria</taxon>
        <taxon>Bacillati</taxon>
        <taxon>Actinomycetota</taxon>
        <taxon>Actinomycetes</taxon>
        <taxon>Micrococcales</taxon>
        <taxon>Intrasporangiaceae</taxon>
        <taxon>Pedococcus</taxon>
    </lineage>
</organism>
<protein>
    <recommendedName>
        <fullName evidence="1">N-acetyltransferase domain-containing protein</fullName>
    </recommendedName>
</protein>
<keyword evidence="3" id="KW-1185">Reference proteome</keyword>
<evidence type="ECO:0000259" key="1">
    <source>
        <dbReference type="PROSITE" id="PS51186"/>
    </source>
</evidence>
<comment type="caution">
    <text evidence="2">The sequence shown here is derived from an EMBL/GenBank/DDBJ whole genome shotgun (WGS) entry which is preliminary data.</text>
</comment>
<evidence type="ECO:0000313" key="2">
    <source>
        <dbReference type="EMBL" id="GAA4728295.1"/>
    </source>
</evidence>
<dbReference type="SUPFAM" id="SSF55729">
    <property type="entry name" value="Acyl-CoA N-acyltransferases (Nat)"/>
    <property type="match status" value="1"/>
</dbReference>
<dbReference type="InterPro" id="IPR000182">
    <property type="entry name" value="GNAT_dom"/>
</dbReference>
<dbReference type="Pfam" id="PF00583">
    <property type="entry name" value="Acetyltransf_1"/>
    <property type="match status" value="1"/>
</dbReference>
<reference evidence="3" key="1">
    <citation type="journal article" date="2019" name="Int. J. Syst. Evol. Microbiol.">
        <title>The Global Catalogue of Microorganisms (GCM) 10K type strain sequencing project: providing services to taxonomists for standard genome sequencing and annotation.</title>
        <authorList>
            <consortium name="The Broad Institute Genomics Platform"/>
            <consortium name="The Broad Institute Genome Sequencing Center for Infectious Disease"/>
            <person name="Wu L."/>
            <person name="Ma J."/>
        </authorList>
    </citation>
    <scope>NUCLEOTIDE SEQUENCE [LARGE SCALE GENOMIC DNA]</scope>
    <source>
        <strain evidence="3">JCM 18961</strain>
    </source>
</reference>
<evidence type="ECO:0000313" key="3">
    <source>
        <dbReference type="Proteomes" id="UP001500556"/>
    </source>
</evidence>
<dbReference type="Proteomes" id="UP001500556">
    <property type="component" value="Unassembled WGS sequence"/>
</dbReference>
<dbReference type="Gene3D" id="3.40.630.30">
    <property type="match status" value="1"/>
</dbReference>